<feature type="transmembrane region" description="Helical" evidence="1">
    <location>
        <begin position="94"/>
        <end position="116"/>
    </location>
</feature>
<reference evidence="2 3" key="1">
    <citation type="submission" date="2016-10" db="EMBL/GenBank/DDBJ databases">
        <authorList>
            <person name="de Groot N.N."/>
        </authorList>
    </citation>
    <scope>NUCLEOTIDE SEQUENCE [LARGE SCALE GENOMIC DNA]</scope>
    <source>
        <strain evidence="2 3">DSM 18346</strain>
    </source>
</reference>
<evidence type="ECO:0000256" key="1">
    <source>
        <dbReference type="SAM" id="Phobius"/>
    </source>
</evidence>
<dbReference type="STRING" id="393762.SAMN05660472_02199"/>
<dbReference type="RefSeq" id="WP_090553737.1">
    <property type="nucleotide sequence ID" value="NZ_FNFP01000004.1"/>
</dbReference>
<feature type="transmembrane region" description="Helical" evidence="1">
    <location>
        <begin position="26"/>
        <end position="48"/>
    </location>
</feature>
<dbReference type="InterPro" id="IPR024529">
    <property type="entry name" value="ECF_trnsprt_substrate-spec"/>
</dbReference>
<feature type="transmembrane region" description="Helical" evidence="1">
    <location>
        <begin position="151"/>
        <end position="175"/>
    </location>
</feature>
<keyword evidence="1" id="KW-1133">Transmembrane helix</keyword>
<dbReference type="Gene3D" id="1.10.1760.20">
    <property type="match status" value="1"/>
</dbReference>
<feature type="transmembrane region" description="Helical" evidence="1">
    <location>
        <begin position="60"/>
        <end position="82"/>
    </location>
</feature>
<proteinExistence type="predicted"/>
<evidence type="ECO:0000313" key="3">
    <source>
        <dbReference type="Proteomes" id="UP000198718"/>
    </source>
</evidence>
<dbReference type="GO" id="GO:0022857">
    <property type="term" value="F:transmembrane transporter activity"/>
    <property type="evidence" value="ECO:0007669"/>
    <property type="project" value="InterPro"/>
</dbReference>
<keyword evidence="1" id="KW-0812">Transmembrane</keyword>
<name>A0A1G9FHU1_9FIRM</name>
<protein>
    <submittedName>
        <fullName evidence="2">Uncharacterized membrane protein</fullName>
    </submittedName>
</protein>
<gene>
    <name evidence="2" type="ORF">SAMN05660472_02199</name>
</gene>
<keyword evidence="1" id="KW-0472">Membrane</keyword>
<keyword evidence="3" id="KW-1185">Reference proteome</keyword>
<dbReference type="EMBL" id="FNFP01000004">
    <property type="protein sequence ID" value="SDK87965.1"/>
    <property type="molecule type" value="Genomic_DNA"/>
</dbReference>
<organism evidence="2 3">
    <name type="scientific">Natronincola ferrireducens</name>
    <dbReference type="NCBI Taxonomy" id="393762"/>
    <lineage>
        <taxon>Bacteria</taxon>
        <taxon>Bacillati</taxon>
        <taxon>Bacillota</taxon>
        <taxon>Clostridia</taxon>
        <taxon>Peptostreptococcales</taxon>
        <taxon>Natronincolaceae</taxon>
        <taxon>Natronincola</taxon>
    </lineage>
</organism>
<dbReference type="Pfam" id="PF12822">
    <property type="entry name" value="ECF_trnsprt"/>
    <property type="match status" value="1"/>
</dbReference>
<sequence length="185" mass="19374">MSISSKVLKGSGSVARGNKISTKKMAVAGMLGGFSVTLSMTPIGYIPIPFFVGVNATTMHIPVIIGAILGGPMIGTFVGMIFGVSSFLRATNPFFADPLVAILPRLLIGIITYYTYKLTNNPIIAAILGTITNTLGVLSLIYLRGYLPREIVLGIAGTNGVAEVIVSSLVVYAVVKVAKNVINVE</sequence>
<accession>A0A1G9FHU1</accession>
<dbReference type="Proteomes" id="UP000198718">
    <property type="component" value="Unassembled WGS sequence"/>
</dbReference>
<dbReference type="AlphaFoldDB" id="A0A1G9FHU1"/>
<evidence type="ECO:0000313" key="2">
    <source>
        <dbReference type="EMBL" id="SDK87965.1"/>
    </source>
</evidence>
<dbReference type="OrthoDB" id="9813540at2"/>
<feature type="transmembrane region" description="Helical" evidence="1">
    <location>
        <begin position="122"/>
        <end position="144"/>
    </location>
</feature>